<evidence type="ECO:0000313" key="3">
    <source>
        <dbReference type="EMBL" id="TCU16019.1"/>
    </source>
</evidence>
<name>A0A1S9GCE6_9HYPH</name>
<evidence type="ECO:0000313" key="4">
    <source>
        <dbReference type="Proteomes" id="UP000295021"/>
    </source>
</evidence>
<keyword evidence="1" id="KW-0472">Membrane</keyword>
<proteinExistence type="predicted"/>
<keyword evidence="1" id="KW-0812">Transmembrane</keyword>
<evidence type="ECO:0000313" key="5">
    <source>
        <dbReference type="Proteomes" id="UP000542811"/>
    </source>
</evidence>
<dbReference type="EMBL" id="JACHXX010000013">
    <property type="protein sequence ID" value="MBB3165932.1"/>
    <property type="molecule type" value="Genomic_DNA"/>
</dbReference>
<evidence type="ECO:0000313" key="2">
    <source>
        <dbReference type="EMBL" id="MBB3165932.1"/>
    </source>
</evidence>
<dbReference type="NCBIfam" id="TIGR02588">
    <property type="entry name" value="TIGR02588 family protein"/>
    <property type="match status" value="1"/>
</dbReference>
<dbReference type="Proteomes" id="UP000295021">
    <property type="component" value="Unassembled WGS sequence"/>
</dbReference>
<keyword evidence="1" id="KW-1133">Transmembrane helix</keyword>
<feature type="transmembrane region" description="Helical" evidence="1">
    <location>
        <begin position="20"/>
        <end position="38"/>
    </location>
</feature>
<dbReference type="EMBL" id="SMBI01000018">
    <property type="protein sequence ID" value="TCU16019.1"/>
    <property type="molecule type" value="Genomic_DNA"/>
</dbReference>
<gene>
    <name evidence="3" type="ORF">EV131_11820</name>
    <name evidence="2" type="ORF">FHS25_006446</name>
</gene>
<dbReference type="Proteomes" id="UP000542811">
    <property type="component" value="Unassembled WGS sequence"/>
</dbReference>
<dbReference type="AlphaFoldDB" id="A0A1S9GCE6"/>
<keyword evidence="5" id="KW-1185">Reference proteome</keyword>
<dbReference type="InterPro" id="IPR013417">
    <property type="entry name" value="CHP02588"/>
</dbReference>
<evidence type="ECO:0000256" key="1">
    <source>
        <dbReference type="SAM" id="Phobius"/>
    </source>
</evidence>
<protein>
    <submittedName>
        <fullName evidence="3">Uncharacterized protein (TIGR02588 family)</fullName>
    </submittedName>
</protein>
<reference evidence="2 5" key="2">
    <citation type="submission" date="2020-08" db="EMBL/GenBank/DDBJ databases">
        <title>Genomic Encyclopedia of Type Strains, Phase III (KMG-III): the genomes of soil and plant-associated and newly described type strains.</title>
        <authorList>
            <person name="Whitman W."/>
        </authorList>
    </citation>
    <scope>NUCLEOTIDE SEQUENCE [LARGE SCALE GENOMIC DNA]</scope>
    <source>
        <strain evidence="2 5">CECT 8280</strain>
    </source>
</reference>
<accession>A0A1S9GCE6</accession>
<comment type="caution">
    <text evidence="3">The sequence shown here is derived from an EMBL/GenBank/DDBJ whole genome shotgun (WGS) entry which is preliminary data.</text>
</comment>
<organism evidence="3 4">
    <name type="scientific">Rhizobium laguerreae</name>
    <dbReference type="NCBI Taxonomy" id="1076926"/>
    <lineage>
        <taxon>Bacteria</taxon>
        <taxon>Pseudomonadati</taxon>
        <taxon>Pseudomonadota</taxon>
        <taxon>Alphaproteobacteria</taxon>
        <taxon>Hyphomicrobiales</taxon>
        <taxon>Rhizobiaceae</taxon>
        <taxon>Rhizobium/Agrobacterium group</taxon>
        <taxon>Rhizobium</taxon>
    </lineage>
</organism>
<reference evidence="3 4" key="1">
    <citation type="submission" date="2019-03" db="EMBL/GenBank/DDBJ databases">
        <title>Genomic Encyclopedia of Type Strains, Phase IV (KMG-V): Genome sequencing to study the core and pangenomes of soil and plant-associated prokaryotes.</title>
        <authorList>
            <person name="Whitman W."/>
        </authorList>
    </citation>
    <scope>NUCLEOTIDE SEQUENCE [LARGE SCALE GENOMIC DNA]</scope>
    <source>
        <strain evidence="3 4">FB403</strain>
    </source>
</reference>
<dbReference type="RefSeq" id="WP_077980089.1">
    <property type="nucleotide sequence ID" value="NZ_JAAXQV010000009.1"/>
</dbReference>
<sequence length="136" mass="14600">MTKTSNNKNVEAGEPHWIEWATGVVSAVIVLGVIAWIGKDALLNRDSSPNLVGVVLQIEKRDGGFQVLFEITNDSSATASQVTVHGEIREQGAVIEDVETVLDYVPGHSKAKGGLIFQQDPTGKTLTVRASSFDEP</sequence>